<reference evidence="1" key="1">
    <citation type="submission" date="2019-08" db="EMBL/GenBank/DDBJ databases">
        <authorList>
            <person name="Kucharzyk K."/>
            <person name="Murdoch R.W."/>
            <person name="Higgins S."/>
            <person name="Loffler F."/>
        </authorList>
    </citation>
    <scope>NUCLEOTIDE SEQUENCE</scope>
</reference>
<organism evidence="1">
    <name type="scientific">bioreactor metagenome</name>
    <dbReference type="NCBI Taxonomy" id="1076179"/>
    <lineage>
        <taxon>unclassified sequences</taxon>
        <taxon>metagenomes</taxon>
        <taxon>ecological metagenomes</taxon>
    </lineage>
</organism>
<evidence type="ECO:0000313" key="1">
    <source>
        <dbReference type="EMBL" id="MPM83417.1"/>
    </source>
</evidence>
<sequence>MELRLGARFEADIESSSIGDDFLYHLTHLIDLYGIDNVILRFIAVLFGCNFKTGRNFFDPVVQNLREPYQNRRGNIAKIKLTHQFVQINGSAG</sequence>
<name>A0A645D2M7_9ZZZZ</name>
<dbReference type="EMBL" id="VSSQ01032222">
    <property type="protein sequence ID" value="MPM83417.1"/>
    <property type="molecule type" value="Genomic_DNA"/>
</dbReference>
<proteinExistence type="predicted"/>
<gene>
    <name evidence="1" type="ORF">SDC9_130481</name>
</gene>
<dbReference type="AlphaFoldDB" id="A0A645D2M7"/>
<accession>A0A645D2M7</accession>
<comment type="caution">
    <text evidence="1">The sequence shown here is derived from an EMBL/GenBank/DDBJ whole genome shotgun (WGS) entry which is preliminary data.</text>
</comment>
<protein>
    <submittedName>
        <fullName evidence="1">Uncharacterized protein</fullName>
    </submittedName>
</protein>